<sequence>MANVEDVLASMAEPNREEEELCFVIDKDFRLISVPERGAVLGVEGDKDVNLVRFRMPRYYRGTDLSDFAIEVHYDNAEGERGIALTSDKTVSEDAVRFTWVVGKDVVSSKGTVRFTVYCVKKDADGTVAQAFGTTVGTGTSLEGLGGDEN</sequence>
<evidence type="ECO:0000313" key="1">
    <source>
        <dbReference type="EMBL" id="DAF86282.1"/>
    </source>
</evidence>
<accession>A0A8S5TVP1</accession>
<organism evidence="1">
    <name type="scientific">Siphoviridae sp. ctx254</name>
    <dbReference type="NCBI Taxonomy" id="2825737"/>
    <lineage>
        <taxon>Viruses</taxon>
        <taxon>Duplodnaviria</taxon>
        <taxon>Heunggongvirae</taxon>
        <taxon>Uroviricota</taxon>
        <taxon>Caudoviricetes</taxon>
    </lineage>
</organism>
<dbReference type="EMBL" id="BK015941">
    <property type="protein sequence ID" value="DAF86282.1"/>
    <property type="molecule type" value="Genomic_DNA"/>
</dbReference>
<protein>
    <submittedName>
        <fullName evidence="1">Uncharacterized protein</fullName>
    </submittedName>
</protein>
<name>A0A8S5TVP1_9CAUD</name>
<proteinExistence type="predicted"/>
<reference evidence="1" key="1">
    <citation type="journal article" date="2021" name="Proc. Natl. Acad. Sci. U.S.A.">
        <title>A Catalog of Tens of Thousands of Viruses from Human Metagenomes Reveals Hidden Associations with Chronic Diseases.</title>
        <authorList>
            <person name="Tisza M.J."/>
            <person name="Buck C.B."/>
        </authorList>
    </citation>
    <scope>NUCLEOTIDE SEQUENCE</scope>
    <source>
        <strain evidence="1">Ctx254</strain>
    </source>
</reference>